<name>A0ABV0JAB9_9CYAN</name>
<reference evidence="12 13" key="1">
    <citation type="submission" date="2022-04" db="EMBL/GenBank/DDBJ databases">
        <title>Positive selection, recombination, and allopatry shape intraspecific diversity of widespread and dominant cyanobacteria.</title>
        <authorList>
            <person name="Wei J."/>
            <person name="Shu W."/>
            <person name="Hu C."/>
        </authorList>
    </citation>
    <scope>NUCLEOTIDE SEQUENCE [LARGE SCALE GENOMIC DNA]</scope>
    <source>
        <strain evidence="12 13">GB2-A4</strain>
    </source>
</reference>
<dbReference type="SMART" id="SM00388">
    <property type="entry name" value="HisKA"/>
    <property type="match status" value="1"/>
</dbReference>
<dbReference type="InterPro" id="IPR036890">
    <property type="entry name" value="HATPase_C_sf"/>
</dbReference>
<dbReference type="Pfam" id="PF08447">
    <property type="entry name" value="PAS_3"/>
    <property type="match status" value="1"/>
</dbReference>
<dbReference type="Gene3D" id="3.40.50.2300">
    <property type="match status" value="2"/>
</dbReference>
<dbReference type="NCBIfam" id="TIGR00229">
    <property type="entry name" value="sensory_box"/>
    <property type="match status" value="2"/>
</dbReference>
<organism evidence="12 13">
    <name type="scientific">Trichocoleus desertorum GB2-A4</name>
    <dbReference type="NCBI Taxonomy" id="2933944"/>
    <lineage>
        <taxon>Bacteria</taxon>
        <taxon>Bacillati</taxon>
        <taxon>Cyanobacteriota</taxon>
        <taxon>Cyanophyceae</taxon>
        <taxon>Leptolyngbyales</taxon>
        <taxon>Trichocoleusaceae</taxon>
        <taxon>Trichocoleus</taxon>
    </lineage>
</organism>
<dbReference type="Pfam" id="PF00512">
    <property type="entry name" value="HisKA"/>
    <property type="match status" value="1"/>
</dbReference>
<dbReference type="SMART" id="SM00387">
    <property type="entry name" value="HATPase_c"/>
    <property type="match status" value="1"/>
</dbReference>
<keyword evidence="7" id="KW-0175">Coiled coil</keyword>
<dbReference type="Pfam" id="PF00989">
    <property type="entry name" value="PAS"/>
    <property type="match status" value="1"/>
</dbReference>
<dbReference type="CDD" id="cd00082">
    <property type="entry name" value="HisKA"/>
    <property type="match status" value="1"/>
</dbReference>
<feature type="coiled-coil region" evidence="7">
    <location>
        <begin position="147"/>
        <end position="198"/>
    </location>
</feature>
<sequence length="818" mass="90893">MVRAGQAQPIQAFIQEYEQEASMKVDTTASGVILIVDDIPANLGVLFDFLADTGFQVLIAEDGESALQTAEYASPDLILLDVLMPEIDGFETCRRLKLNYATQDIPVIFMTALTETIDKVKGLNLGAVDYITKPLQHEEVLARVKLHLNLRNLTKQLQAQNLQLEQEVVERKRIEADLRHHTAELAEWKNRYEAIIQASGQILFDWNSQTHEVTYGGNLTAILGYSPEEMAGGLDRWVTLIHPEDRSRFHAEIDRVIVTKQPFHQEFQVARQDGTYITVESKGYFFADSDGQASQMAGFIVDISDRKRHEEALRETSQMLQALIQASPLAIVVLDPEGRVQVWNPAAQEIFDWSESEVLGEILPIVPAAKQGEFRAFRQRVFQGESFTGVEVSRQKRDGSFLELNLSAAPLRNAQGEVTGVIAMLLDVTAKKQLESQALRAQRMESIGTLASGIAHDLNNLLTPILSSAQLLLMPTKLPEAKKQQLLKTMEASTKRAAALVKQVLLFARGVEGKRITLQMSHLITEIRQITQETFPRWIEVEVEVDPNLWMVSGDTTQLHQALLNLCVNARDAMPNGGILKIAATNIWLDEEYAQLNIDAKVGPYVLITVTDTGTGIPPAIIDRVFEPFFTTKEVGQGTGLGLSTVVGIVKGHGGFVQVQSRVGQGTEFKLYLPIAQTYDLKPDATEYDELKAGHGEVVLVVDDEEAICEVTKTSLEYYGYKVLTAKDGVEAIAIYVRHQSEINVVLVDMMMPSMDGPTTIRTLQKINPQVKIIGVSGLISHCPMTEFANSNNVKSFLPKPYTSEELLQNLRVVLTTY</sequence>
<dbReference type="SMART" id="SM00091">
    <property type="entry name" value="PAS"/>
    <property type="match status" value="2"/>
</dbReference>
<keyword evidence="5" id="KW-0902">Two-component regulatory system</keyword>
<evidence type="ECO:0000256" key="3">
    <source>
        <dbReference type="ARBA" id="ARBA00022553"/>
    </source>
</evidence>
<evidence type="ECO:0000256" key="4">
    <source>
        <dbReference type="ARBA" id="ARBA00022777"/>
    </source>
</evidence>
<dbReference type="PRINTS" id="PR00344">
    <property type="entry name" value="BCTRLSENSOR"/>
</dbReference>
<dbReference type="SUPFAM" id="SSF52172">
    <property type="entry name" value="CheY-like"/>
    <property type="match status" value="2"/>
</dbReference>
<dbReference type="PROSITE" id="PS50109">
    <property type="entry name" value="HIS_KIN"/>
    <property type="match status" value="1"/>
</dbReference>
<proteinExistence type="predicted"/>
<dbReference type="CDD" id="cd00130">
    <property type="entry name" value="PAS"/>
    <property type="match status" value="2"/>
</dbReference>
<feature type="domain" description="Histidine kinase" evidence="8">
    <location>
        <begin position="453"/>
        <end position="677"/>
    </location>
</feature>
<evidence type="ECO:0000256" key="6">
    <source>
        <dbReference type="PROSITE-ProRule" id="PRU00169"/>
    </source>
</evidence>
<dbReference type="SMART" id="SM00086">
    <property type="entry name" value="PAC"/>
    <property type="match status" value="2"/>
</dbReference>
<dbReference type="InterPro" id="IPR000700">
    <property type="entry name" value="PAS-assoc_C"/>
</dbReference>
<protein>
    <recommendedName>
        <fullName evidence="2">histidine kinase</fullName>
        <ecNumber evidence="2">2.7.13.3</ecNumber>
    </recommendedName>
</protein>
<evidence type="ECO:0000313" key="13">
    <source>
        <dbReference type="Proteomes" id="UP001464891"/>
    </source>
</evidence>
<dbReference type="InterPro" id="IPR013767">
    <property type="entry name" value="PAS_fold"/>
</dbReference>
<comment type="catalytic activity">
    <reaction evidence="1">
        <text>ATP + protein L-histidine = ADP + protein N-phospho-L-histidine.</text>
        <dbReference type="EC" id="2.7.13.3"/>
    </reaction>
</comment>
<accession>A0ABV0JAB9</accession>
<dbReference type="SUPFAM" id="SSF55874">
    <property type="entry name" value="ATPase domain of HSP90 chaperone/DNA topoisomerase II/histidine kinase"/>
    <property type="match status" value="1"/>
</dbReference>
<dbReference type="InterPro" id="IPR004358">
    <property type="entry name" value="Sig_transdc_His_kin-like_C"/>
</dbReference>
<dbReference type="InterPro" id="IPR013655">
    <property type="entry name" value="PAS_fold_3"/>
</dbReference>
<dbReference type="InterPro" id="IPR000014">
    <property type="entry name" value="PAS"/>
</dbReference>
<feature type="domain" description="PAC" evidence="11">
    <location>
        <begin position="263"/>
        <end position="315"/>
    </location>
</feature>
<dbReference type="RefSeq" id="WP_199298944.1">
    <property type="nucleotide sequence ID" value="NZ_JAMPKM010000010.1"/>
</dbReference>
<comment type="caution">
    <text evidence="12">The sequence shown here is derived from an EMBL/GenBank/DDBJ whole genome shotgun (WGS) entry which is preliminary data.</text>
</comment>
<dbReference type="Gene3D" id="1.10.287.130">
    <property type="match status" value="1"/>
</dbReference>
<evidence type="ECO:0000256" key="5">
    <source>
        <dbReference type="ARBA" id="ARBA00023012"/>
    </source>
</evidence>
<feature type="modified residue" description="4-aspartylphosphate" evidence="6">
    <location>
        <position position="749"/>
    </location>
</feature>
<dbReference type="SUPFAM" id="SSF47384">
    <property type="entry name" value="Homodimeric domain of signal transducing histidine kinase"/>
    <property type="match status" value="1"/>
</dbReference>
<dbReference type="EMBL" id="JAMPKM010000010">
    <property type="protein sequence ID" value="MEP0818728.1"/>
    <property type="molecule type" value="Genomic_DNA"/>
</dbReference>
<feature type="domain" description="PAC" evidence="11">
    <location>
        <begin position="388"/>
        <end position="440"/>
    </location>
</feature>
<dbReference type="PANTHER" id="PTHR43547">
    <property type="entry name" value="TWO-COMPONENT HISTIDINE KINASE"/>
    <property type="match status" value="1"/>
</dbReference>
<evidence type="ECO:0000313" key="12">
    <source>
        <dbReference type="EMBL" id="MEP0818728.1"/>
    </source>
</evidence>
<dbReference type="InterPro" id="IPR035965">
    <property type="entry name" value="PAS-like_dom_sf"/>
</dbReference>
<dbReference type="InterPro" id="IPR003661">
    <property type="entry name" value="HisK_dim/P_dom"/>
</dbReference>
<dbReference type="InterPro" id="IPR036097">
    <property type="entry name" value="HisK_dim/P_sf"/>
</dbReference>
<evidence type="ECO:0000259" key="10">
    <source>
        <dbReference type="PROSITE" id="PS50112"/>
    </source>
</evidence>
<evidence type="ECO:0000259" key="8">
    <source>
        <dbReference type="PROSITE" id="PS50109"/>
    </source>
</evidence>
<dbReference type="PROSITE" id="PS50110">
    <property type="entry name" value="RESPONSE_REGULATORY"/>
    <property type="match status" value="2"/>
</dbReference>
<dbReference type="Gene3D" id="3.30.565.10">
    <property type="entry name" value="Histidine kinase-like ATPase, C-terminal domain"/>
    <property type="match status" value="1"/>
</dbReference>
<dbReference type="SUPFAM" id="SSF55785">
    <property type="entry name" value="PYP-like sensor domain (PAS domain)"/>
    <property type="match status" value="2"/>
</dbReference>
<dbReference type="Proteomes" id="UP001464891">
    <property type="component" value="Unassembled WGS sequence"/>
</dbReference>
<dbReference type="InterPro" id="IPR001610">
    <property type="entry name" value="PAC"/>
</dbReference>
<dbReference type="CDD" id="cd19920">
    <property type="entry name" value="REC_PA4781-like"/>
    <property type="match status" value="1"/>
</dbReference>
<dbReference type="InterPro" id="IPR005467">
    <property type="entry name" value="His_kinase_dom"/>
</dbReference>
<keyword evidence="4" id="KW-0808">Transferase</keyword>
<evidence type="ECO:0000256" key="1">
    <source>
        <dbReference type="ARBA" id="ARBA00000085"/>
    </source>
</evidence>
<gene>
    <name evidence="12" type="ORF">NC998_16635</name>
</gene>
<dbReference type="SMART" id="SM00448">
    <property type="entry name" value="REC"/>
    <property type="match status" value="2"/>
</dbReference>
<dbReference type="Gene3D" id="3.30.450.20">
    <property type="entry name" value="PAS domain"/>
    <property type="match status" value="2"/>
</dbReference>
<feature type="modified residue" description="4-aspartylphosphate" evidence="6">
    <location>
        <position position="81"/>
    </location>
</feature>
<dbReference type="PANTHER" id="PTHR43547:SF2">
    <property type="entry name" value="HYBRID SIGNAL TRANSDUCTION HISTIDINE KINASE C"/>
    <property type="match status" value="1"/>
</dbReference>
<dbReference type="Pfam" id="PF02518">
    <property type="entry name" value="HATPase_c"/>
    <property type="match status" value="1"/>
</dbReference>
<dbReference type="PROSITE" id="PS50112">
    <property type="entry name" value="PAS"/>
    <property type="match status" value="2"/>
</dbReference>
<keyword evidence="13" id="KW-1185">Reference proteome</keyword>
<feature type="domain" description="PAS" evidence="10">
    <location>
        <begin position="188"/>
        <end position="260"/>
    </location>
</feature>
<dbReference type="EC" id="2.7.13.3" evidence="2"/>
<dbReference type="InterPro" id="IPR003594">
    <property type="entry name" value="HATPase_dom"/>
</dbReference>
<evidence type="ECO:0000259" key="11">
    <source>
        <dbReference type="PROSITE" id="PS50113"/>
    </source>
</evidence>
<evidence type="ECO:0000256" key="7">
    <source>
        <dbReference type="SAM" id="Coils"/>
    </source>
</evidence>
<dbReference type="Pfam" id="PF00072">
    <property type="entry name" value="Response_reg"/>
    <property type="match status" value="2"/>
</dbReference>
<feature type="domain" description="Response regulatory" evidence="9">
    <location>
        <begin position="32"/>
        <end position="148"/>
    </location>
</feature>
<evidence type="ECO:0000259" key="9">
    <source>
        <dbReference type="PROSITE" id="PS50110"/>
    </source>
</evidence>
<feature type="domain" description="Response regulatory" evidence="9">
    <location>
        <begin position="698"/>
        <end position="815"/>
    </location>
</feature>
<feature type="domain" description="PAS" evidence="10">
    <location>
        <begin position="316"/>
        <end position="385"/>
    </location>
</feature>
<dbReference type="PROSITE" id="PS50113">
    <property type="entry name" value="PAC"/>
    <property type="match status" value="2"/>
</dbReference>
<keyword evidence="4" id="KW-0418">Kinase</keyword>
<dbReference type="CDD" id="cd00156">
    <property type="entry name" value="REC"/>
    <property type="match status" value="1"/>
</dbReference>
<dbReference type="InterPro" id="IPR011006">
    <property type="entry name" value="CheY-like_superfamily"/>
</dbReference>
<evidence type="ECO:0000256" key="2">
    <source>
        <dbReference type="ARBA" id="ARBA00012438"/>
    </source>
</evidence>
<dbReference type="InterPro" id="IPR001789">
    <property type="entry name" value="Sig_transdc_resp-reg_receiver"/>
</dbReference>
<keyword evidence="3 6" id="KW-0597">Phosphoprotein</keyword>